<dbReference type="Proteomes" id="UP000822688">
    <property type="component" value="Chromosome 3"/>
</dbReference>
<name>A0A8T0ILM7_CERPU</name>
<protein>
    <submittedName>
        <fullName evidence="2">Uncharacterized protein</fullName>
    </submittedName>
</protein>
<proteinExistence type="predicted"/>
<comment type="caution">
    <text evidence="2">The sequence shown here is derived from an EMBL/GenBank/DDBJ whole genome shotgun (WGS) entry which is preliminary data.</text>
</comment>
<reference evidence="2" key="1">
    <citation type="submission" date="2020-06" db="EMBL/GenBank/DDBJ databases">
        <title>WGS assembly of Ceratodon purpureus strain R40.</title>
        <authorList>
            <person name="Carey S.B."/>
            <person name="Jenkins J."/>
            <person name="Shu S."/>
            <person name="Lovell J.T."/>
            <person name="Sreedasyam A."/>
            <person name="Maumus F."/>
            <person name="Tiley G.P."/>
            <person name="Fernandez-Pozo N."/>
            <person name="Barry K."/>
            <person name="Chen C."/>
            <person name="Wang M."/>
            <person name="Lipzen A."/>
            <person name="Daum C."/>
            <person name="Saski C.A."/>
            <person name="Payton A.C."/>
            <person name="Mcbreen J.C."/>
            <person name="Conrad R.E."/>
            <person name="Kollar L.M."/>
            <person name="Olsson S."/>
            <person name="Huttunen S."/>
            <person name="Landis J.B."/>
            <person name="Wickett N.J."/>
            <person name="Johnson M.G."/>
            <person name="Rensing S.A."/>
            <person name="Grimwood J."/>
            <person name="Schmutz J."/>
            <person name="Mcdaniel S.F."/>
        </authorList>
    </citation>
    <scope>NUCLEOTIDE SEQUENCE</scope>
    <source>
        <strain evidence="2">R40</strain>
    </source>
</reference>
<dbReference type="AlphaFoldDB" id="A0A8T0ILM7"/>
<sequence length="100" mass="11262">MLPYRQQSAAITEQAPSCADEVGVERSILRQEIHVLQEKDEQTGDSPPPREDLENENDKDSDVEDKEMHDAQDQEFDGADVGESTRDSGYEDTPQVRSIL</sequence>
<dbReference type="EMBL" id="CM026423">
    <property type="protein sequence ID" value="KAG0583363.1"/>
    <property type="molecule type" value="Genomic_DNA"/>
</dbReference>
<evidence type="ECO:0000313" key="3">
    <source>
        <dbReference type="Proteomes" id="UP000822688"/>
    </source>
</evidence>
<evidence type="ECO:0000256" key="1">
    <source>
        <dbReference type="SAM" id="MobiDB-lite"/>
    </source>
</evidence>
<organism evidence="2 3">
    <name type="scientific">Ceratodon purpureus</name>
    <name type="common">Fire moss</name>
    <name type="synonym">Dicranum purpureum</name>
    <dbReference type="NCBI Taxonomy" id="3225"/>
    <lineage>
        <taxon>Eukaryota</taxon>
        <taxon>Viridiplantae</taxon>
        <taxon>Streptophyta</taxon>
        <taxon>Embryophyta</taxon>
        <taxon>Bryophyta</taxon>
        <taxon>Bryophytina</taxon>
        <taxon>Bryopsida</taxon>
        <taxon>Dicranidae</taxon>
        <taxon>Pseudoditrichales</taxon>
        <taxon>Ditrichaceae</taxon>
        <taxon>Ceratodon</taxon>
    </lineage>
</organism>
<accession>A0A8T0ILM7</accession>
<gene>
    <name evidence="2" type="ORF">KC19_3G130600</name>
</gene>
<keyword evidence="3" id="KW-1185">Reference proteome</keyword>
<feature type="compositionally biased region" description="Basic and acidic residues" evidence="1">
    <location>
        <begin position="35"/>
        <end position="72"/>
    </location>
</feature>
<evidence type="ECO:0000313" key="2">
    <source>
        <dbReference type="EMBL" id="KAG0583363.1"/>
    </source>
</evidence>
<feature type="region of interest" description="Disordered" evidence="1">
    <location>
        <begin position="1"/>
        <end position="22"/>
    </location>
</feature>
<feature type="region of interest" description="Disordered" evidence="1">
    <location>
        <begin position="35"/>
        <end position="100"/>
    </location>
</feature>
<feature type="compositionally biased region" description="Polar residues" evidence="1">
    <location>
        <begin position="1"/>
        <end position="15"/>
    </location>
</feature>